<keyword evidence="2" id="KW-1003">Cell membrane</keyword>
<feature type="transmembrane region" description="Helical" evidence="6">
    <location>
        <begin position="175"/>
        <end position="197"/>
    </location>
</feature>
<keyword evidence="5 6" id="KW-0472">Membrane</keyword>
<evidence type="ECO:0000313" key="7">
    <source>
        <dbReference type="EMBL" id="MFC3194936.1"/>
    </source>
</evidence>
<evidence type="ECO:0000256" key="4">
    <source>
        <dbReference type="ARBA" id="ARBA00022989"/>
    </source>
</evidence>
<proteinExistence type="predicted"/>
<dbReference type="Pfam" id="PF01810">
    <property type="entry name" value="LysE"/>
    <property type="match status" value="1"/>
</dbReference>
<evidence type="ECO:0000256" key="6">
    <source>
        <dbReference type="SAM" id="Phobius"/>
    </source>
</evidence>
<keyword evidence="4 6" id="KW-1133">Transmembrane helix</keyword>
<feature type="transmembrane region" description="Helical" evidence="6">
    <location>
        <begin position="43"/>
        <end position="65"/>
    </location>
</feature>
<dbReference type="RefSeq" id="WP_077411894.1">
    <property type="nucleotide sequence ID" value="NZ_JBHRTS010000006.1"/>
</dbReference>
<accession>A0ABV7JE28</accession>
<keyword evidence="3 6" id="KW-0812">Transmembrane</keyword>
<gene>
    <name evidence="7" type="ORF">ACFODZ_11860</name>
</gene>
<evidence type="ECO:0000256" key="2">
    <source>
        <dbReference type="ARBA" id="ARBA00022475"/>
    </source>
</evidence>
<dbReference type="InterPro" id="IPR001123">
    <property type="entry name" value="LeuE-type"/>
</dbReference>
<evidence type="ECO:0000256" key="3">
    <source>
        <dbReference type="ARBA" id="ARBA00022692"/>
    </source>
</evidence>
<evidence type="ECO:0000313" key="8">
    <source>
        <dbReference type="Proteomes" id="UP001595533"/>
    </source>
</evidence>
<dbReference type="EMBL" id="JBHRTS010000006">
    <property type="protein sequence ID" value="MFC3194936.1"/>
    <property type="molecule type" value="Genomic_DNA"/>
</dbReference>
<dbReference type="PANTHER" id="PTHR30086">
    <property type="entry name" value="ARGININE EXPORTER PROTEIN ARGO"/>
    <property type="match status" value="1"/>
</dbReference>
<reference evidence="8" key="1">
    <citation type="journal article" date="2019" name="Int. J. Syst. Evol. Microbiol.">
        <title>The Global Catalogue of Microorganisms (GCM) 10K type strain sequencing project: providing services to taxonomists for standard genome sequencing and annotation.</title>
        <authorList>
            <consortium name="The Broad Institute Genomics Platform"/>
            <consortium name="The Broad Institute Genome Sequencing Center for Infectious Disease"/>
            <person name="Wu L."/>
            <person name="Ma J."/>
        </authorList>
    </citation>
    <scope>NUCLEOTIDE SEQUENCE [LARGE SCALE GENOMIC DNA]</scope>
    <source>
        <strain evidence="8">KCTC 42953</strain>
    </source>
</reference>
<protein>
    <submittedName>
        <fullName evidence="7">LysE family translocator</fullName>
    </submittedName>
</protein>
<comment type="caution">
    <text evidence="7">The sequence shown here is derived from an EMBL/GenBank/DDBJ whole genome shotgun (WGS) entry which is preliminary data.</text>
</comment>
<comment type="subcellular location">
    <subcellularLocation>
        <location evidence="1">Cell membrane</location>
        <topology evidence="1">Multi-pass membrane protein</topology>
    </subcellularLocation>
</comment>
<keyword evidence="8" id="KW-1185">Reference proteome</keyword>
<evidence type="ECO:0000256" key="1">
    <source>
        <dbReference type="ARBA" id="ARBA00004651"/>
    </source>
</evidence>
<feature type="transmembrane region" description="Helical" evidence="6">
    <location>
        <begin position="72"/>
        <end position="90"/>
    </location>
</feature>
<name>A0ABV7JE28_9GAMM</name>
<organism evidence="7 8">
    <name type="scientific">Marinicella sediminis</name>
    <dbReference type="NCBI Taxonomy" id="1792834"/>
    <lineage>
        <taxon>Bacteria</taxon>
        <taxon>Pseudomonadati</taxon>
        <taxon>Pseudomonadota</taxon>
        <taxon>Gammaproteobacteria</taxon>
        <taxon>Lysobacterales</taxon>
        <taxon>Marinicellaceae</taxon>
        <taxon>Marinicella</taxon>
    </lineage>
</organism>
<dbReference type="Proteomes" id="UP001595533">
    <property type="component" value="Unassembled WGS sequence"/>
</dbReference>
<sequence length="200" mass="21895">MLDAWINLVIFAFLLLGSPGPAPMAVAATGAVFGFFQGLRFVAGLIAGFALVLLLQAWGISWLFSAYPMSQVWMKWAGVVYITWLAWKIAMVRPVTEPGVAAAAPGFVDGFVLNVINPKAYAALLVIYVEFLLPYSTPAKAYIMTGLVCWLLVVLIDLLWLVFGQFLRPLMLKPLPASLIRAGFALAMLITVWWVVLMNG</sequence>
<evidence type="ECO:0000256" key="5">
    <source>
        <dbReference type="ARBA" id="ARBA00023136"/>
    </source>
</evidence>
<feature type="transmembrane region" description="Helical" evidence="6">
    <location>
        <begin position="110"/>
        <end position="129"/>
    </location>
</feature>
<feature type="transmembrane region" description="Helical" evidence="6">
    <location>
        <begin position="141"/>
        <end position="163"/>
    </location>
</feature>
<dbReference type="PANTHER" id="PTHR30086:SF20">
    <property type="entry name" value="ARGININE EXPORTER PROTEIN ARGO-RELATED"/>
    <property type="match status" value="1"/>
</dbReference>